<dbReference type="VEuPathDB" id="ToxoDB:cyc_04749"/>
<reference evidence="3 4" key="1">
    <citation type="journal article" date="2016" name="BMC Genomics">
        <title>Comparative genomics reveals Cyclospora cayetanensis possesses coccidia-like metabolism and invasion components but unique surface antigens.</title>
        <authorList>
            <person name="Liu S."/>
            <person name="Wang L."/>
            <person name="Zheng H."/>
            <person name="Xu Z."/>
            <person name="Roellig D.M."/>
            <person name="Li N."/>
            <person name="Frace M.A."/>
            <person name="Tang K."/>
            <person name="Arrowood M.J."/>
            <person name="Moss D.M."/>
            <person name="Zhang L."/>
            <person name="Feng Y."/>
            <person name="Xiao L."/>
        </authorList>
    </citation>
    <scope>NUCLEOTIDE SEQUENCE [LARGE SCALE GENOMIC DNA]</scope>
    <source>
        <strain evidence="3 4">CHN_HEN01</strain>
    </source>
</reference>
<evidence type="ECO:0000313" key="3">
    <source>
        <dbReference type="EMBL" id="OEH78913.1"/>
    </source>
</evidence>
<evidence type="ECO:0000259" key="2">
    <source>
        <dbReference type="Pfam" id="PF10406"/>
    </source>
</evidence>
<feature type="domain" description="Transcription factor TFIID subunit 8 C-terminal" evidence="2">
    <location>
        <begin position="181"/>
        <end position="209"/>
    </location>
</feature>
<name>A0A1D3D629_9EIME</name>
<dbReference type="GO" id="GO:0003743">
    <property type="term" value="F:translation initiation factor activity"/>
    <property type="evidence" value="ECO:0007669"/>
    <property type="project" value="UniProtKB-KW"/>
</dbReference>
<feature type="region of interest" description="Disordered" evidence="1">
    <location>
        <begin position="1"/>
        <end position="23"/>
    </location>
</feature>
<evidence type="ECO:0000256" key="1">
    <source>
        <dbReference type="SAM" id="MobiDB-lite"/>
    </source>
</evidence>
<dbReference type="VEuPathDB" id="ToxoDB:LOC34621235"/>
<keyword evidence="4" id="KW-1185">Reference proteome</keyword>
<evidence type="ECO:0000313" key="4">
    <source>
        <dbReference type="Proteomes" id="UP000095192"/>
    </source>
</evidence>
<gene>
    <name evidence="3" type="ORF">cyc_04749</name>
</gene>
<feature type="region of interest" description="Disordered" evidence="1">
    <location>
        <begin position="282"/>
        <end position="309"/>
    </location>
</feature>
<organism evidence="3 4">
    <name type="scientific">Cyclospora cayetanensis</name>
    <dbReference type="NCBI Taxonomy" id="88456"/>
    <lineage>
        <taxon>Eukaryota</taxon>
        <taxon>Sar</taxon>
        <taxon>Alveolata</taxon>
        <taxon>Apicomplexa</taxon>
        <taxon>Conoidasida</taxon>
        <taxon>Coccidia</taxon>
        <taxon>Eucoccidiorida</taxon>
        <taxon>Eimeriorina</taxon>
        <taxon>Eimeriidae</taxon>
        <taxon>Cyclospora</taxon>
    </lineage>
</organism>
<protein>
    <submittedName>
        <fullName evidence="3">Transcription initiation factor tfiid complex subunit taf8</fullName>
    </submittedName>
</protein>
<dbReference type="EMBL" id="JROU02000581">
    <property type="protein sequence ID" value="OEH78913.1"/>
    <property type="molecule type" value="Genomic_DNA"/>
</dbReference>
<dbReference type="Proteomes" id="UP000095192">
    <property type="component" value="Unassembled WGS sequence"/>
</dbReference>
<proteinExistence type="predicted"/>
<accession>A0A1D3D629</accession>
<feature type="region of interest" description="Disordered" evidence="1">
    <location>
        <begin position="155"/>
        <end position="188"/>
    </location>
</feature>
<dbReference type="AlphaFoldDB" id="A0A1D3D629"/>
<sequence>MTTGGDGASAAPAAESPEAPAELSLRPDAGPFLCPESVYYCELMQRSAAWILLFKGVRSAEQEALELGAAWMGAVIEQVGRQARLFATLRGTAAANYCDIKQALRFVCPSAYALLFAAAVDPVAPRPPKQLPLKTGGPAIVSSEDSWLVYDLMGQNSKEHDGPSPPDNGRQKLQHQRRPPHVPDYLPRYPPPHLYQRTETPWALDQDPQVADFKRKYRKLELQLQLPQLQLPEPLPQNTQAVMAEASTRAEGLWGIPTSNEVHQQQVLLQSMEQQQAKQQNAAVGYAPRRLRKAEPGIGDRPAQDLYLG</sequence>
<dbReference type="Pfam" id="PF10406">
    <property type="entry name" value="TAF8_C"/>
    <property type="match status" value="1"/>
</dbReference>
<feature type="compositionally biased region" description="Low complexity" evidence="1">
    <location>
        <begin position="8"/>
        <end position="23"/>
    </location>
</feature>
<dbReference type="InParanoid" id="A0A1D3D629"/>
<comment type="caution">
    <text evidence="3">The sequence shown here is derived from an EMBL/GenBank/DDBJ whole genome shotgun (WGS) entry which is preliminary data.</text>
</comment>
<dbReference type="InterPro" id="IPR019473">
    <property type="entry name" value="TFIID_su8_C"/>
</dbReference>